<evidence type="ECO:0000313" key="2">
    <source>
        <dbReference type="Proteomes" id="UP000245768"/>
    </source>
</evidence>
<name>A0A316YME4_9BASI</name>
<proteinExistence type="predicted"/>
<dbReference type="AlphaFoldDB" id="A0A316YME4"/>
<dbReference type="EMBL" id="KZ819636">
    <property type="protein sequence ID" value="PWN90371.1"/>
    <property type="molecule type" value="Genomic_DNA"/>
</dbReference>
<dbReference type="Proteomes" id="UP000245768">
    <property type="component" value="Unassembled WGS sequence"/>
</dbReference>
<protein>
    <submittedName>
        <fullName evidence="1">Uncharacterized protein</fullName>
    </submittedName>
</protein>
<dbReference type="RefSeq" id="XP_025377569.1">
    <property type="nucleotide sequence ID" value="XM_025521674.1"/>
</dbReference>
<accession>A0A316YME4</accession>
<organism evidence="1 2">
    <name type="scientific">Acaromyces ingoldii</name>
    <dbReference type="NCBI Taxonomy" id="215250"/>
    <lineage>
        <taxon>Eukaryota</taxon>
        <taxon>Fungi</taxon>
        <taxon>Dikarya</taxon>
        <taxon>Basidiomycota</taxon>
        <taxon>Ustilaginomycotina</taxon>
        <taxon>Exobasidiomycetes</taxon>
        <taxon>Exobasidiales</taxon>
        <taxon>Cryptobasidiaceae</taxon>
        <taxon>Acaromyces</taxon>
    </lineage>
</organism>
<dbReference type="InParanoid" id="A0A316YME4"/>
<dbReference type="GeneID" id="37043590"/>
<evidence type="ECO:0000313" key="1">
    <source>
        <dbReference type="EMBL" id="PWN90371.1"/>
    </source>
</evidence>
<reference evidence="1 2" key="1">
    <citation type="journal article" date="2018" name="Mol. Biol. Evol.">
        <title>Broad Genomic Sampling Reveals a Smut Pathogenic Ancestry of the Fungal Clade Ustilaginomycotina.</title>
        <authorList>
            <person name="Kijpornyongpan T."/>
            <person name="Mondo S.J."/>
            <person name="Barry K."/>
            <person name="Sandor L."/>
            <person name="Lee J."/>
            <person name="Lipzen A."/>
            <person name="Pangilinan J."/>
            <person name="LaButti K."/>
            <person name="Hainaut M."/>
            <person name="Henrissat B."/>
            <person name="Grigoriev I.V."/>
            <person name="Spatafora J.W."/>
            <person name="Aime M.C."/>
        </authorList>
    </citation>
    <scope>NUCLEOTIDE SEQUENCE [LARGE SCALE GENOMIC DNA]</scope>
    <source>
        <strain evidence="1 2">MCA 4198</strain>
    </source>
</reference>
<keyword evidence="2" id="KW-1185">Reference proteome</keyword>
<sequence length="682" mass="75390">MSALGRRQQAYAGFGRALRKWIGRDMSATSRGMVSLPVASSSRMRLDSKRLGMYTILSPSWSANSATGNDADEVLGRLDTALRTERQQLAASQEPHSQERCDSMIKTLVRQGFVLKAMRHFYVQAIRARDTIGIESFESFLKELASCVRSPPKRTIGPDVNFRKYASWTPSQLPAGSKAAALPLAVQSTYVAASIFDLALSLGLSPSEASIAPMLSIFSRTLSREMYTRAVNLALSCLSGSTLAEAQLLAIEERSQHTIQLEMLKPGAIPSAVATTIVAGYGRLRAPKVGEDFLRWREAASDAPRTVDTWNALIRARCLSGDQRGASKILSDFRKALRDGQVPRLRYPRKPNAPYFTYLDAVMSMRRPRDGVRSVDLAQLPRQSRSEGVQAVLKMMREDGVGLEPRILNLLLDFEVGHRRIEGAASMVWDMLSRKDVSKIFHRDAHSLAALFRMYRLHDGHAPFKRLLEASAATTPLQEDIVSLRKLYKLALRAVVARREGAQQTMKLLNEALDAALVLNDLPLALVALRSMGRWHLKPDMRTWRAIAVWLRATVFPGNVDASELDDGSVEDLDAEINDEAAKSREDTFQRVFDSLEQRGGVVRQQDVTIATSSIAPISNLKYLMGLVEGQIEKSVNEAGSEEWITEACASLKSAGACGPFSKEAIMDVVMARVNADVLPRM</sequence>
<gene>
    <name evidence="1" type="ORF">FA10DRAFT_266855</name>
</gene>